<dbReference type="EMBL" id="JAGZYH010000055">
    <property type="protein sequence ID" value="MBS6622886.1"/>
    <property type="molecule type" value="Genomic_DNA"/>
</dbReference>
<evidence type="ECO:0000313" key="3">
    <source>
        <dbReference type="Proteomes" id="UP000811365"/>
    </source>
</evidence>
<gene>
    <name evidence="2" type="ORF">KH315_12110</name>
</gene>
<reference evidence="2" key="1">
    <citation type="submission" date="2021-02" db="EMBL/GenBank/DDBJ databases">
        <title>Infant gut strain persistence is associated with maternal origin, phylogeny, and functional potential including surface adhesion and iron acquisition.</title>
        <authorList>
            <person name="Lou Y.C."/>
        </authorList>
    </citation>
    <scope>NUCLEOTIDE SEQUENCE</scope>
    <source>
        <strain evidence="2">L2_039_000G1_dasL2_039_000G1_maxbin2.maxbin.077</strain>
    </source>
</reference>
<keyword evidence="1" id="KW-0812">Transmembrane</keyword>
<keyword evidence="1" id="KW-1133">Transmembrane helix</keyword>
<dbReference type="AlphaFoldDB" id="A0A9E1GM38"/>
<keyword evidence="1" id="KW-0472">Membrane</keyword>
<name>A0A9E1GM38_9FIRM</name>
<feature type="transmembrane region" description="Helical" evidence="1">
    <location>
        <begin position="20"/>
        <end position="37"/>
    </location>
</feature>
<feature type="transmembrane region" description="Helical" evidence="1">
    <location>
        <begin position="43"/>
        <end position="63"/>
    </location>
</feature>
<protein>
    <submittedName>
        <fullName evidence="2">Uncharacterized protein</fullName>
    </submittedName>
</protein>
<proteinExistence type="predicted"/>
<dbReference type="Proteomes" id="UP000811365">
    <property type="component" value="Unassembled WGS sequence"/>
</dbReference>
<comment type="caution">
    <text evidence="2">The sequence shown here is derived from an EMBL/GenBank/DDBJ whole genome shotgun (WGS) entry which is preliminary data.</text>
</comment>
<evidence type="ECO:0000256" key="1">
    <source>
        <dbReference type="SAM" id="Phobius"/>
    </source>
</evidence>
<sequence length="71" mass="7948">MSLMYLSMLRERRSDKGQSLLIAVCKCIGTLTPTIYGALEGNWFILTTGILCFVFDVIYIIALKKTKAANQ</sequence>
<organism evidence="2 3">
    <name type="scientific">Faecalibacterium prausnitzii</name>
    <dbReference type="NCBI Taxonomy" id="853"/>
    <lineage>
        <taxon>Bacteria</taxon>
        <taxon>Bacillati</taxon>
        <taxon>Bacillota</taxon>
        <taxon>Clostridia</taxon>
        <taxon>Eubacteriales</taxon>
        <taxon>Oscillospiraceae</taxon>
        <taxon>Faecalibacterium</taxon>
    </lineage>
</organism>
<evidence type="ECO:0000313" key="2">
    <source>
        <dbReference type="EMBL" id="MBS6622886.1"/>
    </source>
</evidence>
<accession>A0A9E1GM38</accession>
<dbReference type="Gene3D" id="1.20.1280.290">
    <property type="match status" value="1"/>
</dbReference>